<dbReference type="AlphaFoldDB" id="A0A2N3IIR0"/>
<dbReference type="OrthoDB" id="3808825at2"/>
<dbReference type="Proteomes" id="UP000233387">
    <property type="component" value="Unassembled WGS sequence"/>
</dbReference>
<accession>A0A2N3IIR0</accession>
<organism evidence="2 3">
    <name type="scientific">Raineya orbicola</name>
    <dbReference type="NCBI Taxonomy" id="2016530"/>
    <lineage>
        <taxon>Bacteria</taxon>
        <taxon>Pseudomonadati</taxon>
        <taxon>Bacteroidota</taxon>
        <taxon>Cytophagia</taxon>
        <taxon>Cytophagales</taxon>
        <taxon>Raineyaceae</taxon>
        <taxon>Raineya</taxon>
    </lineage>
</organism>
<dbReference type="InterPro" id="IPR036457">
    <property type="entry name" value="PPM-type-like_dom_sf"/>
</dbReference>
<protein>
    <submittedName>
        <fullName evidence="2">Protein phosphatase 2C</fullName>
    </submittedName>
</protein>
<sequence length="313" mass="35086">MMLLTLWAEKIAGKGEDAFPASLIDEENGTGIIAVADGLGGAGSTPYEIGEKVFSGAYLASRLAIQIAEQTFVEENPDLENFIQKLQNNLLLGFQLKIAQLDDRRSKLRTRLIKRLPTTLAGVVFKVQEGATMAENVYQTEVFWAGDSRVYVLKKSGLQQISQDNLTQDLDAFENLLQDAPISNCINAEGDFQLFSKKSIFNEPIVLIAATDGCFGYLPTPLHFEYYLLATLHHLQICTLEMWQQALLWAFEANAGDDISLALVTLGFASFEELKFATIDRFVSLKKLIFSDKTPQQQWEEYKKDYYETAILL</sequence>
<dbReference type="InterPro" id="IPR001932">
    <property type="entry name" value="PPM-type_phosphatase-like_dom"/>
</dbReference>
<keyword evidence="3" id="KW-1185">Reference proteome</keyword>
<reference evidence="2 3" key="1">
    <citation type="submission" date="2017-06" db="EMBL/GenBank/DDBJ databases">
        <title>Raineya orbicola gen. nov., sp. nov. a slightly thermophilic bacterium of the phylum Bacteroidetes and the description of Raineyaceae fam. nov.</title>
        <authorList>
            <person name="Albuquerque L."/>
            <person name="Polonia A.R.M."/>
            <person name="Barroso C."/>
            <person name="Froufe H.J.C."/>
            <person name="Lage O."/>
            <person name="Lobo-Da-Cunha A."/>
            <person name="Egas C."/>
            <person name="Da Costa M.S."/>
        </authorList>
    </citation>
    <scope>NUCLEOTIDE SEQUENCE [LARGE SCALE GENOMIC DNA]</scope>
    <source>
        <strain evidence="2 3">SPSPC-11</strain>
    </source>
</reference>
<evidence type="ECO:0000313" key="2">
    <source>
        <dbReference type="EMBL" id="PKQ70222.1"/>
    </source>
</evidence>
<name>A0A2N3IIR0_9BACT</name>
<dbReference type="EMBL" id="NKXO01000009">
    <property type="protein sequence ID" value="PKQ70222.1"/>
    <property type="molecule type" value="Genomic_DNA"/>
</dbReference>
<dbReference type="Pfam" id="PF13672">
    <property type="entry name" value="PP2C_2"/>
    <property type="match status" value="1"/>
</dbReference>
<proteinExistence type="predicted"/>
<feature type="domain" description="PPM-type phosphatase" evidence="1">
    <location>
        <begin position="17"/>
        <end position="236"/>
    </location>
</feature>
<dbReference type="RefSeq" id="WP_101358009.1">
    <property type="nucleotide sequence ID" value="NZ_NKXO01000009.1"/>
</dbReference>
<evidence type="ECO:0000313" key="3">
    <source>
        <dbReference type="Proteomes" id="UP000233387"/>
    </source>
</evidence>
<comment type="caution">
    <text evidence="2">The sequence shown here is derived from an EMBL/GenBank/DDBJ whole genome shotgun (WGS) entry which is preliminary data.</text>
</comment>
<gene>
    <name evidence="2" type="ORF">Rain11_0743</name>
</gene>
<evidence type="ECO:0000259" key="1">
    <source>
        <dbReference type="Pfam" id="PF13672"/>
    </source>
</evidence>
<dbReference type="SUPFAM" id="SSF81606">
    <property type="entry name" value="PP2C-like"/>
    <property type="match status" value="1"/>
</dbReference>
<dbReference type="Gene3D" id="3.60.40.10">
    <property type="entry name" value="PPM-type phosphatase domain"/>
    <property type="match status" value="1"/>
</dbReference>